<dbReference type="InterPro" id="IPR036914">
    <property type="entry name" value="MGS-like_dom_sf"/>
</dbReference>
<keyword evidence="7 10" id="KW-0511">Multifunctional enzyme</keyword>
<evidence type="ECO:0000256" key="10">
    <source>
        <dbReference type="HAMAP-Rule" id="MF_00139"/>
    </source>
</evidence>
<evidence type="ECO:0000256" key="7">
    <source>
        <dbReference type="ARBA" id="ARBA00023268"/>
    </source>
</evidence>
<dbReference type="InterPro" id="IPR011607">
    <property type="entry name" value="MGS-like_dom"/>
</dbReference>
<evidence type="ECO:0000313" key="12">
    <source>
        <dbReference type="EMBL" id="MBL0848850.1"/>
    </source>
</evidence>
<dbReference type="PANTHER" id="PTHR11692">
    <property type="entry name" value="BIFUNCTIONAL PURINE BIOSYNTHESIS PROTEIN PURH"/>
    <property type="match status" value="1"/>
</dbReference>
<dbReference type="FunFam" id="3.40.140.20:FF:000002">
    <property type="entry name" value="Bifunctional purine biosynthesis protein PurH"/>
    <property type="match status" value="1"/>
</dbReference>
<evidence type="ECO:0000256" key="9">
    <source>
        <dbReference type="ARBA" id="ARBA00050687"/>
    </source>
</evidence>
<dbReference type="GO" id="GO:0005829">
    <property type="term" value="C:cytosol"/>
    <property type="evidence" value="ECO:0007669"/>
    <property type="project" value="TreeGrafter"/>
</dbReference>
<dbReference type="NCBIfam" id="TIGR00355">
    <property type="entry name" value="purH"/>
    <property type="match status" value="1"/>
</dbReference>
<dbReference type="InterPro" id="IPR024051">
    <property type="entry name" value="AICAR_Tfase_dup_dom_sf"/>
</dbReference>
<dbReference type="SUPFAM" id="SSF52335">
    <property type="entry name" value="Methylglyoxal synthase-like"/>
    <property type="match status" value="1"/>
</dbReference>
<gene>
    <name evidence="10 12" type="primary">purH</name>
    <name evidence="12" type="ORF">EU981_01930</name>
</gene>
<dbReference type="Gene3D" id="3.40.50.1380">
    <property type="entry name" value="Methylglyoxal synthase-like domain"/>
    <property type="match status" value="1"/>
</dbReference>
<dbReference type="PROSITE" id="PS51855">
    <property type="entry name" value="MGS"/>
    <property type="match status" value="1"/>
</dbReference>
<evidence type="ECO:0000256" key="5">
    <source>
        <dbReference type="ARBA" id="ARBA00022755"/>
    </source>
</evidence>
<dbReference type="GO" id="GO:0004643">
    <property type="term" value="F:phosphoribosylaminoimidazolecarboxamide formyltransferase activity"/>
    <property type="evidence" value="ECO:0007669"/>
    <property type="project" value="UniProtKB-UniRule"/>
</dbReference>
<dbReference type="PIRSF" id="PIRSF000414">
    <property type="entry name" value="AICARFT_IMPCHas"/>
    <property type="match status" value="1"/>
</dbReference>
<proteinExistence type="inferred from homology"/>
<dbReference type="SMART" id="SM00798">
    <property type="entry name" value="AICARFT_IMPCHas"/>
    <property type="match status" value="1"/>
</dbReference>
<evidence type="ECO:0000256" key="3">
    <source>
        <dbReference type="ARBA" id="ARBA00007667"/>
    </source>
</evidence>
<dbReference type="InterPro" id="IPR016193">
    <property type="entry name" value="Cytidine_deaminase-like"/>
</dbReference>
<dbReference type="SUPFAM" id="SSF53927">
    <property type="entry name" value="Cytidine deaminase-like"/>
    <property type="match status" value="1"/>
</dbReference>
<dbReference type="HAMAP" id="MF_00139">
    <property type="entry name" value="PurH"/>
    <property type="match status" value="1"/>
</dbReference>
<dbReference type="FunFam" id="3.40.140.20:FF:000001">
    <property type="entry name" value="Bifunctional purine biosynthesis protein PurH"/>
    <property type="match status" value="1"/>
</dbReference>
<evidence type="ECO:0000313" key="13">
    <source>
        <dbReference type="Proteomes" id="UP000736856"/>
    </source>
</evidence>
<keyword evidence="5 10" id="KW-0658">Purine biosynthesis</keyword>
<comment type="similarity">
    <text evidence="3 10">Belongs to the PurH family.</text>
</comment>
<evidence type="ECO:0000256" key="6">
    <source>
        <dbReference type="ARBA" id="ARBA00022801"/>
    </source>
</evidence>
<organism evidence="12 13">
    <name type="scientific">Candidatus Liberibacter ctenarytainae</name>
    <dbReference type="NCBI Taxonomy" id="2020335"/>
    <lineage>
        <taxon>Bacteria</taxon>
        <taxon>Pseudomonadati</taxon>
        <taxon>Pseudomonadota</taxon>
        <taxon>Alphaproteobacteria</taxon>
        <taxon>Hyphomicrobiales</taxon>
        <taxon>Rhizobiaceae</taxon>
        <taxon>Liberibacter</taxon>
    </lineage>
</organism>
<accession>A0A937ABT1</accession>
<dbReference type="Pfam" id="PF02142">
    <property type="entry name" value="MGS"/>
    <property type="match status" value="1"/>
</dbReference>
<comment type="pathway">
    <text evidence="2 10">Purine metabolism; IMP biosynthesis via de novo pathway; 5-formamido-1-(5-phospho-D-ribosyl)imidazole-4-carboxamide from 5-amino-1-(5-phospho-D-ribosyl)imidazole-4-carboxamide (10-formyl THF route): step 1/1.</text>
</comment>
<evidence type="ECO:0000256" key="4">
    <source>
        <dbReference type="ARBA" id="ARBA00022679"/>
    </source>
</evidence>
<protein>
    <recommendedName>
        <fullName evidence="10">Bifunctional purine biosynthesis protein PurH</fullName>
    </recommendedName>
    <domain>
        <recommendedName>
            <fullName evidence="10">Phosphoribosylaminoimidazolecarboxamide formyltransferase</fullName>
            <ecNumber evidence="10">2.1.2.3</ecNumber>
        </recommendedName>
        <alternativeName>
            <fullName evidence="10">AICAR transformylase</fullName>
        </alternativeName>
    </domain>
    <domain>
        <recommendedName>
            <fullName evidence="10">IMP cyclohydrolase</fullName>
            <ecNumber evidence="10">3.5.4.10</ecNumber>
        </recommendedName>
        <alternativeName>
            <fullName evidence="10">ATIC</fullName>
        </alternativeName>
        <alternativeName>
            <fullName evidence="10">IMP synthase</fullName>
        </alternativeName>
        <alternativeName>
            <fullName evidence="10">Inosinicase</fullName>
        </alternativeName>
    </domain>
</protein>
<dbReference type="Gene3D" id="3.40.140.20">
    <property type="match status" value="2"/>
</dbReference>
<dbReference type="InterPro" id="IPR002695">
    <property type="entry name" value="PurH-like"/>
</dbReference>
<dbReference type="EC" id="3.5.4.10" evidence="10"/>
<dbReference type="NCBIfam" id="NF002049">
    <property type="entry name" value="PRK00881.1"/>
    <property type="match status" value="1"/>
</dbReference>
<keyword evidence="6 10" id="KW-0378">Hydrolase</keyword>
<dbReference type="SMART" id="SM00851">
    <property type="entry name" value="MGS"/>
    <property type="match status" value="1"/>
</dbReference>
<keyword evidence="4 10" id="KW-0808">Transferase</keyword>
<dbReference type="EC" id="2.1.2.3" evidence="10"/>
<evidence type="ECO:0000256" key="8">
    <source>
        <dbReference type="ARBA" id="ARBA00050488"/>
    </source>
</evidence>
<reference evidence="12" key="1">
    <citation type="submission" date="2019-02" db="EMBL/GenBank/DDBJ databases">
        <title>A novel Candidatus Liberibacter species associated with the New Zealand native fuchsia psyllid, Ctenarytaina fuchsiae.</title>
        <authorList>
            <person name="Thompson S.M."/>
            <person name="Jorgensen N."/>
            <person name="David C."/>
            <person name="Bulman S.R."/>
            <person name="Smith G.R."/>
        </authorList>
    </citation>
    <scope>NUCLEOTIDE SEQUENCE</scope>
    <source>
        <strain evidence="12">Oxford</strain>
    </source>
</reference>
<comment type="caution">
    <text evidence="12">The sequence shown here is derived from an EMBL/GenBank/DDBJ whole genome shotgun (WGS) entry which is preliminary data.</text>
</comment>
<dbReference type="AlphaFoldDB" id="A0A937ABT1"/>
<dbReference type="GO" id="GO:0003937">
    <property type="term" value="F:IMP cyclohydrolase activity"/>
    <property type="evidence" value="ECO:0007669"/>
    <property type="project" value="UniProtKB-UniRule"/>
</dbReference>
<evidence type="ECO:0000256" key="2">
    <source>
        <dbReference type="ARBA" id="ARBA00004954"/>
    </source>
</evidence>
<feature type="domain" description="MGS-like" evidence="11">
    <location>
        <begin position="10"/>
        <end position="157"/>
    </location>
</feature>
<evidence type="ECO:0000259" key="11">
    <source>
        <dbReference type="PROSITE" id="PS51855"/>
    </source>
</evidence>
<comment type="catalytic activity">
    <reaction evidence="8 10">
        <text>(6R)-10-formyltetrahydrofolate + 5-amino-1-(5-phospho-beta-D-ribosyl)imidazole-4-carboxamide = 5-formamido-1-(5-phospho-D-ribosyl)imidazole-4-carboxamide + (6S)-5,6,7,8-tetrahydrofolate</text>
        <dbReference type="Rhea" id="RHEA:22192"/>
        <dbReference type="ChEBI" id="CHEBI:57453"/>
        <dbReference type="ChEBI" id="CHEBI:58467"/>
        <dbReference type="ChEBI" id="CHEBI:58475"/>
        <dbReference type="ChEBI" id="CHEBI:195366"/>
        <dbReference type="EC" id="2.1.2.3"/>
    </reaction>
</comment>
<dbReference type="Pfam" id="PF01808">
    <property type="entry name" value="AICARFT_IMPCHas"/>
    <property type="match status" value="1"/>
</dbReference>
<comment type="catalytic activity">
    <reaction evidence="9 10">
        <text>IMP + H2O = 5-formamido-1-(5-phospho-D-ribosyl)imidazole-4-carboxamide</text>
        <dbReference type="Rhea" id="RHEA:18445"/>
        <dbReference type="ChEBI" id="CHEBI:15377"/>
        <dbReference type="ChEBI" id="CHEBI:58053"/>
        <dbReference type="ChEBI" id="CHEBI:58467"/>
        <dbReference type="EC" id="3.5.4.10"/>
    </reaction>
</comment>
<comment type="domain">
    <text evidence="10">The IMP cyclohydrolase activity resides in the N-terminal region.</text>
</comment>
<dbReference type="EMBL" id="SEOL01000002">
    <property type="protein sequence ID" value="MBL0848850.1"/>
    <property type="molecule type" value="Genomic_DNA"/>
</dbReference>
<dbReference type="GO" id="GO:0006189">
    <property type="term" value="P:'de novo' IMP biosynthetic process"/>
    <property type="evidence" value="ECO:0007669"/>
    <property type="project" value="UniProtKB-UniRule"/>
</dbReference>
<dbReference type="FunFam" id="3.40.50.1380:FF:000001">
    <property type="entry name" value="Bifunctional purine biosynthesis protein PurH"/>
    <property type="match status" value="1"/>
</dbReference>
<evidence type="ECO:0000256" key="1">
    <source>
        <dbReference type="ARBA" id="ARBA00004844"/>
    </source>
</evidence>
<dbReference type="Proteomes" id="UP000736856">
    <property type="component" value="Unassembled WGS sequence"/>
</dbReference>
<comment type="pathway">
    <text evidence="1 10">Purine metabolism; IMP biosynthesis via de novo pathway; IMP from 5-formamido-1-(5-phospho-D-ribosyl)imidazole-4-carboxamide: step 1/1.</text>
</comment>
<dbReference type="PANTHER" id="PTHR11692:SF0">
    <property type="entry name" value="BIFUNCTIONAL PURINE BIOSYNTHESIS PROTEIN ATIC"/>
    <property type="match status" value="1"/>
</dbReference>
<sequence>MDFVCHEGEGSGEISVKTALISVYDKTGIVEFSRKLIQMGVKLISTGGTCQLLEKEHIPVTNISEVTEFPEIMNGRVKTLHPKIYGGLLGVRDNADHAIAMREYGLESIDLAVVNLYPFEESRYRDDYQTIVENIDIGGPSMIRAAAKNHAYVTVLTDPRDYSLFLSEVDHNNGKIRRNFRTKMAFQAFSRTAAYDAEICNWFANSEHEDFPHYLNITGVKQQEMRYGENPHQKAALYVTSEKKLGIAHANLLQGKPLSYNNVSDLDAAYELVSEFSPKDCAVCVIVKHANPCGVAMSDTPMEAYRRALACDPVSAFGGIVAFNREVDQEVAAEIIKIFTEVVIAPGISKEAERIISEKPNMRFLKTCEVSDPRASGMLLKTVTGGILVQTRDNSVVDDQQLTIVTKRHPSAQELNDMKFAFKVVKHVKSNAVVYAKGGCSVGICSGQTSRVDSTRFAAMKSEDISRKSGIKAMTRGSVIASEAFYPFPDGLLEAIKAGVTAVIQPGGSIRDSKIIEIADQHDIAMIFTGTRHFRH</sequence>
<dbReference type="CDD" id="cd01421">
    <property type="entry name" value="IMPCH"/>
    <property type="match status" value="1"/>
</dbReference>
<name>A0A937ABT1_9HYPH</name>